<feature type="non-terminal residue" evidence="2">
    <location>
        <position position="1"/>
    </location>
</feature>
<feature type="region of interest" description="Disordered" evidence="1">
    <location>
        <begin position="1"/>
        <end position="76"/>
    </location>
</feature>
<protein>
    <submittedName>
        <fullName evidence="2">Uncharacterized protein</fullName>
    </submittedName>
</protein>
<dbReference type="AlphaFoldDB" id="A0A6J4JZV0"/>
<evidence type="ECO:0000256" key="1">
    <source>
        <dbReference type="SAM" id="MobiDB-lite"/>
    </source>
</evidence>
<organism evidence="2">
    <name type="scientific">uncultured Friedmanniella sp</name>
    <dbReference type="NCBI Taxonomy" id="335381"/>
    <lineage>
        <taxon>Bacteria</taxon>
        <taxon>Bacillati</taxon>
        <taxon>Actinomycetota</taxon>
        <taxon>Actinomycetes</taxon>
        <taxon>Propionibacteriales</taxon>
        <taxon>Nocardioidaceae</taxon>
        <taxon>Friedmanniella</taxon>
        <taxon>environmental samples</taxon>
    </lineage>
</organism>
<feature type="compositionally biased region" description="Basic and acidic residues" evidence="1">
    <location>
        <begin position="18"/>
        <end position="27"/>
    </location>
</feature>
<sequence length="76" mass="7908">AARAREDQVDQLGGEAEVVDHQQRTTEGDGLQGGGRGDGDQPPGGPQRVGHRAGGEADGARRHLAPADQVRPQHVV</sequence>
<reference evidence="2" key="1">
    <citation type="submission" date="2020-02" db="EMBL/GenBank/DDBJ databases">
        <authorList>
            <person name="Meier V. D."/>
        </authorList>
    </citation>
    <scope>NUCLEOTIDE SEQUENCE</scope>
    <source>
        <strain evidence="2">AVDCRST_MAG61</strain>
    </source>
</reference>
<evidence type="ECO:0000313" key="2">
    <source>
        <dbReference type="EMBL" id="CAA9291938.1"/>
    </source>
</evidence>
<dbReference type="EMBL" id="CADCTT010000036">
    <property type="protein sequence ID" value="CAA9291938.1"/>
    <property type="molecule type" value="Genomic_DNA"/>
</dbReference>
<gene>
    <name evidence="2" type="ORF">AVDCRST_MAG61-250</name>
</gene>
<accession>A0A6J4JZV0</accession>
<proteinExistence type="predicted"/>
<name>A0A6J4JZV0_9ACTN</name>
<feature type="non-terminal residue" evidence="2">
    <location>
        <position position="76"/>
    </location>
</feature>